<protein>
    <recommendedName>
        <fullName evidence="12">Cadherin domain-containing protein</fullName>
    </recommendedName>
</protein>
<dbReference type="InterPro" id="IPR050174">
    <property type="entry name" value="Protocadherin/Cadherin-CA"/>
</dbReference>
<evidence type="ECO:0000256" key="3">
    <source>
        <dbReference type="ARBA" id="ARBA00022737"/>
    </source>
</evidence>
<keyword evidence="4 8" id="KW-0106">Calcium</keyword>
<dbReference type="EMBL" id="LUCH01000244">
    <property type="protein sequence ID" value="KAF5405681.1"/>
    <property type="molecule type" value="Genomic_DNA"/>
</dbReference>
<dbReference type="SUPFAM" id="SSF49313">
    <property type="entry name" value="Cadherin-like"/>
    <property type="match status" value="6"/>
</dbReference>
<keyword evidence="3" id="KW-0677">Repeat</keyword>
<dbReference type="InterPro" id="IPR002126">
    <property type="entry name" value="Cadherin-like_dom"/>
</dbReference>
<feature type="chain" id="PRO_5035187298" description="Cadherin domain-containing protein" evidence="11">
    <location>
        <begin position="29"/>
        <end position="1707"/>
    </location>
</feature>
<feature type="compositionally biased region" description="Polar residues" evidence="9">
    <location>
        <begin position="274"/>
        <end position="284"/>
    </location>
</feature>
<keyword evidence="2 10" id="KW-0812">Transmembrane</keyword>
<comment type="caution">
    <text evidence="13">The sequence shown here is derived from an EMBL/GenBank/DDBJ whole genome shotgun (WGS) entry which is preliminary data.</text>
</comment>
<feature type="domain" description="Cadherin" evidence="12">
    <location>
        <begin position="616"/>
        <end position="775"/>
    </location>
</feature>
<dbReference type="Pfam" id="PF00028">
    <property type="entry name" value="Cadherin"/>
    <property type="match status" value="3"/>
</dbReference>
<organism evidence="13 14">
    <name type="scientific">Paragonimus heterotremus</name>
    <dbReference type="NCBI Taxonomy" id="100268"/>
    <lineage>
        <taxon>Eukaryota</taxon>
        <taxon>Metazoa</taxon>
        <taxon>Spiralia</taxon>
        <taxon>Lophotrochozoa</taxon>
        <taxon>Platyhelminthes</taxon>
        <taxon>Trematoda</taxon>
        <taxon>Digenea</taxon>
        <taxon>Plagiorchiida</taxon>
        <taxon>Troglotremata</taxon>
        <taxon>Troglotrematidae</taxon>
        <taxon>Paragonimus</taxon>
    </lineage>
</organism>
<reference evidence="13" key="1">
    <citation type="submission" date="2019-05" db="EMBL/GenBank/DDBJ databases">
        <title>Annotation for the trematode Paragonimus heterotremus.</title>
        <authorList>
            <person name="Choi Y.-J."/>
        </authorList>
    </citation>
    <scope>NUCLEOTIDE SEQUENCE</scope>
    <source>
        <strain evidence="13">LC</strain>
    </source>
</reference>
<feature type="region of interest" description="Disordered" evidence="9">
    <location>
        <begin position="255"/>
        <end position="286"/>
    </location>
</feature>
<feature type="region of interest" description="Disordered" evidence="9">
    <location>
        <begin position="1078"/>
        <end position="1120"/>
    </location>
</feature>
<dbReference type="Proteomes" id="UP000748531">
    <property type="component" value="Unassembled WGS sequence"/>
</dbReference>
<keyword evidence="7" id="KW-0325">Glycoprotein</keyword>
<dbReference type="OrthoDB" id="6252479at2759"/>
<keyword evidence="11" id="KW-0732">Signal</keyword>
<proteinExistence type="predicted"/>
<feature type="domain" description="Cadherin" evidence="12">
    <location>
        <begin position="257"/>
        <end position="356"/>
    </location>
</feature>
<feature type="compositionally biased region" description="Polar residues" evidence="9">
    <location>
        <begin position="1078"/>
        <end position="1091"/>
    </location>
</feature>
<evidence type="ECO:0000256" key="11">
    <source>
        <dbReference type="SAM" id="SignalP"/>
    </source>
</evidence>
<dbReference type="Gene3D" id="2.60.40.60">
    <property type="entry name" value="Cadherins"/>
    <property type="match status" value="7"/>
</dbReference>
<keyword evidence="14" id="KW-1185">Reference proteome</keyword>
<dbReference type="SMART" id="SM00112">
    <property type="entry name" value="CA"/>
    <property type="match status" value="6"/>
</dbReference>
<evidence type="ECO:0000256" key="6">
    <source>
        <dbReference type="ARBA" id="ARBA00023136"/>
    </source>
</evidence>
<dbReference type="GO" id="GO:0005509">
    <property type="term" value="F:calcium ion binding"/>
    <property type="evidence" value="ECO:0007669"/>
    <property type="project" value="UniProtKB-UniRule"/>
</dbReference>
<feature type="compositionally biased region" description="Polar residues" evidence="9">
    <location>
        <begin position="1666"/>
        <end position="1688"/>
    </location>
</feature>
<feature type="domain" description="Cadherin" evidence="12">
    <location>
        <begin position="368"/>
        <end position="488"/>
    </location>
</feature>
<dbReference type="GO" id="GO:0005886">
    <property type="term" value="C:plasma membrane"/>
    <property type="evidence" value="ECO:0007669"/>
    <property type="project" value="InterPro"/>
</dbReference>
<dbReference type="InterPro" id="IPR020894">
    <property type="entry name" value="Cadherin_CS"/>
</dbReference>
<dbReference type="PRINTS" id="PR00205">
    <property type="entry name" value="CADHERIN"/>
</dbReference>
<evidence type="ECO:0000256" key="10">
    <source>
        <dbReference type="SAM" id="Phobius"/>
    </source>
</evidence>
<dbReference type="PROSITE" id="PS00232">
    <property type="entry name" value="CADHERIN_1"/>
    <property type="match status" value="1"/>
</dbReference>
<name>A0A8J4WKT4_9TREM</name>
<dbReference type="GO" id="GO:0007156">
    <property type="term" value="P:homophilic cell adhesion via plasma membrane adhesion molecules"/>
    <property type="evidence" value="ECO:0007669"/>
    <property type="project" value="InterPro"/>
</dbReference>
<evidence type="ECO:0000256" key="9">
    <source>
        <dbReference type="SAM" id="MobiDB-lite"/>
    </source>
</evidence>
<evidence type="ECO:0000313" key="14">
    <source>
        <dbReference type="Proteomes" id="UP000748531"/>
    </source>
</evidence>
<evidence type="ECO:0000256" key="7">
    <source>
        <dbReference type="ARBA" id="ARBA00023180"/>
    </source>
</evidence>
<sequence>MMTGHTLRSECACSVIFIMLLTVQPVSIQGDKNIPLIDPSIMLNPIGMERSSTRLFKITEESANGTIIHGVAEHLRRSVQISMRPHELYGEQTALITYQLLGSLDSLTNALHLDPVTGELTVCNRIDREAVCPKQAVKYSTIGSSSKVNVESVLDYHHSSGLTPSLDDCIKQLEILATINNEIRKIMIRLQIEDINDNSPHWSQFQSSAPNRLGNQGGGNVNAVEQLPIIVVQMLETAKSLSKSHITQTPRITLPLAQDPDAGENGRVKYDLTTPPTSVSGSSDDNSHKTPAIALFRLENSAVDQVDLVATSDLDFEQKQKYSLYLLASDYGTPARTSTALLQINLIDVNDEEPVFEREVFYPVSGAISEKTVPGTVILNLSATDADASPANSHLRYAMIPNPIASNYFTVHPDGRISLRQWIDYESIDSTRSNIQTYYKSEDNRKQFVFQVQAIDSAPPPYEKQGEALVIIPVIDENDEAPIITPQFFGPPELTNHGIMGVVTENSPVPVRLAYIQVRDPDFHGTDQVSCHLLDNVNFSLTPVKSSALMDFDIPLVTEVEGSRNDFILSLVMSVDREQTPLLHVRIKCVDQAGNTNERTMRIRVVDVNDEIPQFTRTLYRFPLPENTEPDRSETLRDANGSVIPQWGHRIGRLIANDKDIGDNARIVYRLAPDSLEIVPAAALPLFIDTTGETLSSFQYDPAVHHRIAVSKLFRVDEDSGVLHALKSFDAENVVLFRFKVLAVDQPTGPDAKSLTGTADVEVRIADTNDWAPIFYRVNQTVEEESKFTQRSLQVPIELVTQYVFHVKENRPAYYFVGRIAAMDPDTWHRDVREQTEAPKSPQLSHTSNINLRIANDADMDVRKAFSLHMTGGTLRILHPLDREQKAVYVFHVIATDTGGTSTFDRTATATVTVFVEVSPYFVQAWDQPPRKLSTMDGDSTLGGRPLLKLEATDADTGENGRITYRIGSGNTDGLFQLDSVTGTLMLAPVLQSHSDQRVQATQQETGTRLSTADELRGVTAKQTHINYLLRFEACDNGIPSRCALPIWVRMALDMNDLPQLLAKTQLTGQLTQEIPRSLIQNQQSPHTGSLSFKRRGSHGPESYVNGLSGSPPGVNQLKEASPLSNGHWPAFFNLNEVDRKKSEMPFGTAARQGVYNWQHLSSNHNRQLVLQGDAAPMPDLTQSPSLVVSEAVIICLVLVFVVLLCAASVLLYLVRRKAILYTLTTRSKLKGLRSSSVRKAEGKLVSYHTSQTCGPLEMVESASVYQMAPRGIQCGPVSTTAETVTTKLTNTDAAGADTMSLQSMIRRNSEPLLDSQITNSRMASLTESVYLSQALLPPDYYQQRFQFNSQSLMRKSTNTTPGTLCRPIPLSAATSWDVASRNGFQGGIQSNPIEMMGREPWNSRGYLSTPPPVYHTASPSHISRISSMRPLANKKYQRQDGRDPPAGFICVSQTPNQVSSYHTDLLPVCADALESTALYGTSRVQLNSIDGEQIHAYHDLNSLSATLRRHNYHLNVPSTGMPANCPSVYSLVQPTQYLLTPTALHNNPTPNRINKLNNGQFRAIREKSKNVCSNSNDWERSNDLPITYSGEKIVHPMNASSFDCSQEDSTLTNVHSPTHRAQTRPVQNPILLEDFQDFGPSDPTSMSPPTSQSSLLLPLIPNTTNAVTPSGQQTQTMQRAKSTSISSPRGVGNKYVYEAYREASFV</sequence>
<keyword evidence="6 10" id="KW-0472">Membrane</keyword>
<evidence type="ECO:0000256" key="1">
    <source>
        <dbReference type="ARBA" id="ARBA00004167"/>
    </source>
</evidence>
<evidence type="ECO:0000256" key="8">
    <source>
        <dbReference type="PROSITE-ProRule" id="PRU00043"/>
    </source>
</evidence>
<evidence type="ECO:0000256" key="2">
    <source>
        <dbReference type="ARBA" id="ARBA00022692"/>
    </source>
</evidence>
<feature type="domain" description="Cadherin" evidence="12">
    <location>
        <begin position="50"/>
        <end position="202"/>
    </location>
</feature>
<evidence type="ECO:0000259" key="12">
    <source>
        <dbReference type="PROSITE" id="PS50268"/>
    </source>
</evidence>
<comment type="subcellular location">
    <subcellularLocation>
        <location evidence="1">Membrane</location>
        <topology evidence="1">Single-pass membrane protein</topology>
    </subcellularLocation>
</comment>
<dbReference type="PANTHER" id="PTHR24028">
    <property type="entry name" value="CADHERIN-87A"/>
    <property type="match status" value="1"/>
</dbReference>
<feature type="signal peptide" evidence="11">
    <location>
        <begin position="1"/>
        <end position="28"/>
    </location>
</feature>
<feature type="domain" description="Cadherin" evidence="12">
    <location>
        <begin position="799"/>
        <end position="922"/>
    </location>
</feature>
<feature type="domain" description="Cadherin" evidence="12">
    <location>
        <begin position="944"/>
        <end position="1061"/>
    </location>
</feature>
<accession>A0A8J4WKT4</accession>
<feature type="domain" description="Cadherin" evidence="12">
    <location>
        <begin position="503"/>
        <end position="615"/>
    </location>
</feature>
<feature type="region of interest" description="Disordered" evidence="9">
    <location>
        <begin position="1666"/>
        <end position="1689"/>
    </location>
</feature>
<evidence type="ECO:0000256" key="5">
    <source>
        <dbReference type="ARBA" id="ARBA00022989"/>
    </source>
</evidence>
<dbReference type="CDD" id="cd11304">
    <property type="entry name" value="Cadherin_repeat"/>
    <property type="match status" value="6"/>
</dbReference>
<dbReference type="PANTHER" id="PTHR24028:SF146">
    <property type="entry name" value="CADHERIN 96CB, ISOFORM D-RELATED"/>
    <property type="match status" value="1"/>
</dbReference>
<evidence type="ECO:0000256" key="4">
    <source>
        <dbReference type="ARBA" id="ARBA00022837"/>
    </source>
</evidence>
<evidence type="ECO:0000313" key="13">
    <source>
        <dbReference type="EMBL" id="KAF5405681.1"/>
    </source>
</evidence>
<dbReference type="PROSITE" id="PS50268">
    <property type="entry name" value="CADHERIN_2"/>
    <property type="match status" value="7"/>
</dbReference>
<dbReference type="InterPro" id="IPR015919">
    <property type="entry name" value="Cadherin-like_sf"/>
</dbReference>
<feature type="transmembrane region" description="Helical" evidence="10">
    <location>
        <begin position="1192"/>
        <end position="1215"/>
    </location>
</feature>
<keyword evidence="5 10" id="KW-1133">Transmembrane helix</keyword>
<gene>
    <name evidence="13" type="ORF">PHET_00843</name>
</gene>